<dbReference type="EMBL" id="JBHSPA010000112">
    <property type="protein sequence ID" value="MFC5834474.1"/>
    <property type="molecule type" value="Genomic_DNA"/>
</dbReference>
<accession>A0ABW1D8S1</accession>
<evidence type="ECO:0000256" key="3">
    <source>
        <dbReference type="ARBA" id="ARBA00007592"/>
    </source>
</evidence>
<dbReference type="Pfam" id="PF00701">
    <property type="entry name" value="DHDPS"/>
    <property type="match status" value="1"/>
</dbReference>
<dbReference type="InterPro" id="IPR002220">
    <property type="entry name" value="DapA-like"/>
</dbReference>
<organism evidence="7 8">
    <name type="scientific">Nonomuraea insulae</name>
    <dbReference type="NCBI Taxonomy" id="1616787"/>
    <lineage>
        <taxon>Bacteria</taxon>
        <taxon>Bacillati</taxon>
        <taxon>Actinomycetota</taxon>
        <taxon>Actinomycetes</taxon>
        <taxon>Streptosporangiales</taxon>
        <taxon>Streptosporangiaceae</taxon>
        <taxon>Nonomuraea</taxon>
    </lineage>
</organism>
<evidence type="ECO:0000256" key="1">
    <source>
        <dbReference type="ARBA" id="ARBA00001446"/>
    </source>
</evidence>
<dbReference type="PANTHER" id="PTHR12128:SF19">
    <property type="entry name" value="5-DEHYDRO-4-DEOXYGLUCARATE DEHYDRATASE 2-RELATED"/>
    <property type="match status" value="1"/>
</dbReference>
<proteinExistence type="inferred from homology"/>
<keyword evidence="4 5" id="KW-0456">Lyase</keyword>
<comment type="caution">
    <text evidence="7">The sequence shown here is derived from an EMBL/GenBank/DDBJ whole genome shotgun (WGS) entry which is preliminary data.</text>
</comment>
<dbReference type="PANTHER" id="PTHR12128">
    <property type="entry name" value="DIHYDRODIPICOLINATE SYNTHASE"/>
    <property type="match status" value="1"/>
</dbReference>
<dbReference type="HAMAP" id="MF_00694">
    <property type="entry name" value="KDGDH"/>
    <property type="match status" value="1"/>
</dbReference>
<comment type="similarity">
    <text evidence="3 5 6">Belongs to the DapA family.</text>
</comment>
<gene>
    <name evidence="7" type="ORF">ACFPZ3_62430</name>
</gene>
<name>A0ABW1D8S1_9ACTN</name>
<evidence type="ECO:0000313" key="7">
    <source>
        <dbReference type="EMBL" id="MFC5834474.1"/>
    </source>
</evidence>
<comment type="pathway">
    <text evidence="2 5">Carbohydrate acid metabolism; D-glucarate degradation; 2,5-dioxopentanoate from D-glucarate: step 2/2.</text>
</comment>
<dbReference type="RefSeq" id="WP_379523887.1">
    <property type="nucleotide sequence ID" value="NZ_JBHSPA010000112.1"/>
</dbReference>
<evidence type="ECO:0000256" key="6">
    <source>
        <dbReference type="PIRNR" id="PIRNR001365"/>
    </source>
</evidence>
<dbReference type="InterPro" id="IPR013785">
    <property type="entry name" value="Aldolase_TIM"/>
</dbReference>
<comment type="catalytic activity">
    <reaction evidence="1 5">
        <text>5-dehydro-4-deoxy-D-glucarate + H(+) = 2,5-dioxopentanoate + CO2 + H2O</text>
        <dbReference type="Rhea" id="RHEA:24608"/>
        <dbReference type="ChEBI" id="CHEBI:15377"/>
        <dbReference type="ChEBI" id="CHEBI:15378"/>
        <dbReference type="ChEBI" id="CHEBI:16526"/>
        <dbReference type="ChEBI" id="CHEBI:42819"/>
        <dbReference type="ChEBI" id="CHEBI:58136"/>
        <dbReference type="EC" id="4.2.1.41"/>
    </reaction>
</comment>
<dbReference type="SMART" id="SM01130">
    <property type="entry name" value="DHDPS"/>
    <property type="match status" value="1"/>
</dbReference>
<reference evidence="8" key="1">
    <citation type="journal article" date="2019" name="Int. J. Syst. Evol. Microbiol.">
        <title>The Global Catalogue of Microorganisms (GCM) 10K type strain sequencing project: providing services to taxonomists for standard genome sequencing and annotation.</title>
        <authorList>
            <consortium name="The Broad Institute Genomics Platform"/>
            <consortium name="The Broad Institute Genome Sequencing Center for Infectious Disease"/>
            <person name="Wu L."/>
            <person name="Ma J."/>
        </authorList>
    </citation>
    <scope>NUCLEOTIDE SEQUENCE [LARGE SCALE GENOMIC DNA]</scope>
    <source>
        <strain evidence="8">CCUG 53903</strain>
    </source>
</reference>
<evidence type="ECO:0000256" key="5">
    <source>
        <dbReference type="HAMAP-Rule" id="MF_00694"/>
    </source>
</evidence>
<evidence type="ECO:0000256" key="2">
    <source>
        <dbReference type="ARBA" id="ARBA00004983"/>
    </source>
</evidence>
<dbReference type="PIRSF" id="PIRSF001365">
    <property type="entry name" value="DHDPS"/>
    <property type="match status" value="1"/>
</dbReference>
<dbReference type="SUPFAM" id="SSF51569">
    <property type="entry name" value="Aldolase"/>
    <property type="match status" value="1"/>
</dbReference>
<dbReference type="EC" id="4.2.1.41" evidence="5"/>
<dbReference type="NCBIfam" id="NF002958">
    <property type="entry name" value="PRK03620.1"/>
    <property type="match status" value="1"/>
</dbReference>
<dbReference type="GO" id="GO:0047448">
    <property type="term" value="F:5-dehydro-4-deoxyglucarate dehydratase activity"/>
    <property type="evidence" value="ECO:0007669"/>
    <property type="project" value="UniProtKB-EC"/>
</dbReference>
<keyword evidence="8" id="KW-1185">Reference proteome</keyword>
<dbReference type="Gene3D" id="3.20.20.70">
    <property type="entry name" value="Aldolase class I"/>
    <property type="match status" value="1"/>
</dbReference>
<evidence type="ECO:0000256" key="4">
    <source>
        <dbReference type="ARBA" id="ARBA00023239"/>
    </source>
</evidence>
<sequence>MPPTVKRVAASLSGLLAFPVTPFTESGEVDLSRFRVHLTDVLAAKPGAIFVACGTGELASLTATEHQAVVRAAAEHVAGAVPVIAGVGGGTRTAAEFARAAQAAGAGGVLALPPYLQVGPPAGLVSHYRQVAAATDLDVILYQRGTAIFSPAAVAELAEVGNIVALKDGHGDMELLQLIQSATAGRLPLLNGMPTAEVFARSYAGLGARAYSSAVLAFLPEVAVAFFEAFDSGDEATQELLLREFYAPLAGLRQTTPGYAVSLVKAGLDIRGRSAGPVRAPLAEVTPEHREQLARIIDRGLAALSATPVA</sequence>
<evidence type="ECO:0000313" key="8">
    <source>
        <dbReference type="Proteomes" id="UP001596058"/>
    </source>
</evidence>
<dbReference type="InterPro" id="IPR017655">
    <property type="entry name" value="Dehydro-deoxyglucarate_dehyd"/>
</dbReference>
<dbReference type="Proteomes" id="UP001596058">
    <property type="component" value="Unassembled WGS sequence"/>
</dbReference>
<protein>
    <recommendedName>
        <fullName evidence="5">Probable 5-dehydro-4-deoxyglucarate dehydratase</fullName>
        <ecNumber evidence="5">4.2.1.41</ecNumber>
    </recommendedName>
    <alternativeName>
        <fullName evidence="5">5-keto-4-deoxy-glucarate dehydratase</fullName>
        <shortName evidence="5">KDGDH</shortName>
    </alternativeName>
</protein>